<protein>
    <submittedName>
        <fullName evidence="1">Uncharacterized protein</fullName>
    </submittedName>
</protein>
<name>X1CPE0_9ZZZZ</name>
<gene>
    <name evidence="1" type="ORF">S01H4_40877</name>
</gene>
<evidence type="ECO:0000313" key="1">
    <source>
        <dbReference type="EMBL" id="GAG94832.1"/>
    </source>
</evidence>
<feature type="non-terminal residue" evidence="1">
    <location>
        <position position="117"/>
    </location>
</feature>
<comment type="caution">
    <text evidence="1">The sequence shown here is derived from an EMBL/GenBank/DDBJ whole genome shotgun (WGS) entry which is preliminary data.</text>
</comment>
<sequence length="117" mass="12939">MCKAKTVAIILAILIFIVGAAAAQTLEDNWNDFLHYTKIGHFDLAKGYGQAILQSDPDPVELLELSWQNQPAFSLLLKVNETAPDEQLTAITGQILDLIENGRYLQRSDSIVIAQEV</sequence>
<accession>X1CPE0</accession>
<dbReference type="AlphaFoldDB" id="X1CPE0"/>
<organism evidence="1">
    <name type="scientific">marine sediment metagenome</name>
    <dbReference type="NCBI Taxonomy" id="412755"/>
    <lineage>
        <taxon>unclassified sequences</taxon>
        <taxon>metagenomes</taxon>
        <taxon>ecological metagenomes</taxon>
    </lineage>
</organism>
<dbReference type="EMBL" id="BART01022314">
    <property type="protein sequence ID" value="GAG94832.1"/>
    <property type="molecule type" value="Genomic_DNA"/>
</dbReference>
<reference evidence="1" key="1">
    <citation type="journal article" date="2014" name="Front. Microbiol.">
        <title>High frequency of phylogenetically diverse reductive dehalogenase-homologous genes in deep subseafloor sedimentary metagenomes.</title>
        <authorList>
            <person name="Kawai M."/>
            <person name="Futagami T."/>
            <person name="Toyoda A."/>
            <person name="Takaki Y."/>
            <person name="Nishi S."/>
            <person name="Hori S."/>
            <person name="Arai W."/>
            <person name="Tsubouchi T."/>
            <person name="Morono Y."/>
            <person name="Uchiyama I."/>
            <person name="Ito T."/>
            <person name="Fujiyama A."/>
            <person name="Inagaki F."/>
            <person name="Takami H."/>
        </authorList>
    </citation>
    <scope>NUCLEOTIDE SEQUENCE</scope>
    <source>
        <strain evidence="1">Expedition CK06-06</strain>
    </source>
</reference>
<proteinExistence type="predicted"/>